<feature type="transmembrane region" description="Helical" evidence="7">
    <location>
        <begin position="396"/>
        <end position="419"/>
    </location>
</feature>
<dbReference type="InterPro" id="IPR036259">
    <property type="entry name" value="MFS_trans_sf"/>
</dbReference>
<keyword evidence="9" id="KW-1185">Reference proteome</keyword>
<evidence type="ECO:0000256" key="3">
    <source>
        <dbReference type="ARBA" id="ARBA00022692"/>
    </source>
</evidence>
<feature type="transmembrane region" description="Helical" evidence="7">
    <location>
        <begin position="232"/>
        <end position="254"/>
    </location>
</feature>
<feature type="region of interest" description="Disordered" evidence="6">
    <location>
        <begin position="486"/>
        <end position="509"/>
    </location>
</feature>
<dbReference type="PANTHER" id="PTHR43791">
    <property type="entry name" value="PERMEASE-RELATED"/>
    <property type="match status" value="1"/>
</dbReference>
<name>A0A177FG90_9EURO</name>
<evidence type="ECO:0000256" key="6">
    <source>
        <dbReference type="SAM" id="MobiDB-lite"/>
    </source>
</evidence>
<dbReference type="SUPFAM" id="SSF103473">
    <property type="entry name" value="MFS general substrate transporter"/>
    <property type="match status" value="1"/>
</dbReference>
<gene>
    <name evidence="8" type="ORF">AYO21_03024</name>
</gene>
<dbReference type="InterPro" id="IPR011701">
    <property type="entry name" value="MFS"/>
</dbReference>
<dbReference type="OrthoDB" id="2250022at2759"/>
<evidence type="ECO:0000256" key="7">
    <source>
        <dbReference type="SAM" id="Phobius"/>
    </source>
</evidence>
<keyword evidence="2" id="KW-0813">Transport</keyword>
<organism evidence="8 9">
    <name type="scientific">Fonsecaea monophora</name>
    <dbReference type="NCBI Taxonomy" id="254056"/>
    <lineage>
        <taxon>Eukaryota</taxon>
        <taxon>Fungi</taxon>
        <taxon>Dikarya</taxon>
        <taxon>Ascomycota</taxon>
        <taxon>Pezizomycotina</taxon>
        <taxon>Eurotiomycetes</taxon>
        <taxon>Chaetothyriomycetidae</taxon>
        <taxon>Chaetothyriales</taxon>
        <taxon>Herpotrichiellaceae</taxon>
        <taxon>Fonsecaea</taxon>
    </lineage>
</organism>
<keyword evidence="3 7" id="KW-0812">Transmembrane</keyword>
<feature type="transmembrane region" description="Helical" evidence="7">
    <location>
        <begin position="573"/>
        <end position="599"/>
    </location>
</feature>
<feature type="transmembrane region" description="Helical" evidence="7">
    <location>
        <begin position="67"/>
        <end position="85"/>
    </location>
</feature>
<feature type="transmembrane region" description="Helical" evidence="7">
    <location>
        <begin position="163"/>
        <end position="186"/>
    </location>
</feature>
<feature type="transmembrane region" description="Helical" evidence="7">
    <location>
        <begin position="301"/>
        <end position="323"/>
    </location>
</feature>
<dbReference type="Proteomes" id="UP000077002">
    <property type="component" value="Unassembled WGS sequence"/>
</dbReference>
<dbReference type="GeneID" id="34598196"/>
<feature type="transmembrane region" description="Helical" evidence="7">
    <location>
        <begin position="198"/>
        <end position="220"/>
    </location>
</feature>
<dbReference type="EMBL" id="LVKK01000014">
    <property type="protein sequence ID" value="OAG42741.1"/>
    <property type="molecule type" value="Genomic_DNA"/>
</dbReference>
<dbReference type="GO" id="GO:0022857">
    <property type="term" value="F:transmembrane transporter activity"/>
    <property type="evidence" value="ECO:0007669"/>
    <property type="project" value="InterPro"/>
</dbReference>
<keyword evidence="5 7" id="KW-0472">Membrane</keyword>
<sequence>MPFAHLLRHLSRQGRNFQNVSSPKGISPESLIVVLHDHGRVDDTIRSQLQNTNREEILAIEKRVKRLLDMCLVFMAWIMFALNSFDRSSLGNARVMGLQQDLDMDSNQYGLSMMLLFIAYVMAQLPSNYYLARGRPSIYLPGVMVLWGGVCTATAFVKTPSQLYAVRFILGLLEAPFCAGCLFLISSWYTRTELGLRSAIILSAPMTANAFSGLVAFGIYDTIDGAKGLEGWRWLFIVGGASTVFIAGVAFYVLPDFPFNTRYLSDKERAVAQLRLIADGVQVAERDNSRWQGLVMAVRSWLVWIFAGMFLLLSIGASVHNFFPSVVNTLGFSRNTTLWMTAPPYLIAVVVTIANSLFADRHCNASFHVIGPAALATLGFLLFLLDQTSTRRGVWIRYAAALLMVVGAHSGYPVVLSWAQKTIRQPKEMRACAIAIISASGSISQIITSELYPNRWAPNSSNAYQKQIYVYEKVQLRHRSQMSHNNVPAAVSPSDPTAHPTGISSPTTEKYPADTSAFQQYPEVVTQHHTQPHMQPDSIYQQPQYPYGNGYAAEKGVPVSPPPRPNPWGLSPLAFGLLIAAITAVVVGGAVGGGVGGALSGNKSDSSSAQISTTTVTSSITTSPTTTTSGLPAPSSLENFVVPEPYYVNTLENPGCADGNSRIDVQYDTSFDLFCGVDMLNHVADENNPDLQVADIVGLFAYSLTDCLYACSSATHFAQLYGQDEAGGNMQPCVGVTWTYQMAQSNSSNFANCWLKNGTSTGFQCNTCISGKVV</sequence>
<evidence type="ECO:0000256" key="4">
    <source>
        <dbReference type="ARBA" id="ARBA00022989"/>
    </source>
</evidence>
<comment type="caution">
    <text evidence="8">The sequence shown here is derived from an EMBL/GenBank/DDBJ whole genome shotgun (WGS) entry which is preliminary data.</text>
</comment>
<feature type="compositionally biased region" description="Low complexity" evidence="6">
    <location>
        <begin position="606"/>
        <end position="634"/>
    </location>
</feature>
<keyword evidence="4 7" id="KW-1133">Transmembrane helix</keyword>
<reference evidence="8 9" key="1">
    <citation type="submission" date="2016-03" db="EMBL/GenBank/DDBJ databases">
        <title>Draft genome sequence of the Fonsecaea monophora CBS 269.37.</title>
        <authorList>
            <person name="Bombassaro A."/>
            <person name="Vinicius W.A."/>
            <person name="De Hoog S."/>
            <person name="Sun J."/>
            <person name="Souza E.M."/>
            <person name="Raittz R.T."/>
            <person name="Costa F."/>
            <person name="Leao A.C."/>
            <person name="Tadra-Sfeir M.Z."/>
            <person name="Baura V."/>
            <person name="Balsanelli E."/>
            <person name="Pedrosa F.O."/>
            <person name="Moreno L.F."/>
            <person name="Steffens M.B."/>
            <person name="Xi L."/>
            <person name="Bocca A.L."/>
            <person name="Felipe M.S."/>
            <person name="Teixeira M."/>
            <person name="Telles Filho F.Q."/>
            <person name="Azevedo C.M."/>
            <person name="Gomes R."/>
            <person name="Vicente V.A."/>
        </authorList>
    </citation>
    <scope>NUCLEOTIDE SEQUENCE [LARGE SCALE GENOMIC DNA]</scope>
    <source>
        <strain evidence="8 9">CBS 269.37</strain>
    </source>
</reference>
<evidence type="ECO:0000313" key="8">
    <source>
        <dbReference type="EMBL" id="OAG42741.1"/>
    </source>
</evidence>
<dbReference type="PANTHER" id="PTHR43791:SF92">
    <property type="entry name" value="AGL026WP"/>
    <property type="match status" value="1"/>
</dbReference>
<feature type="transmembrane region" description="Helical" evidence="7">
    <location>
        <begin position="138"/>
        <end position="157"/>
    </location>
</feature>
<dbReference type="RefSeq" id="XP_022514693.1">
    <property type="nucleotide sequence ID" value="XM_022652999.1"/>
</dbReference>
<feature type="region of interest" description="Disordered" evidence="6">
    <location>
        <begin position="600"/>
        <end position="634"/>
    </location>
</feature>
<dbReference type="AlphaFoldDB" id="A0A177FG90"/>
<dbReference type="GO" id="GO:0016020">
    <property type="term" value="C:membrane"/>
    <property type="evidence" value="ECO:0007669"/>
    <property type="project" value="UniProtKB-SubCell"/>
</dbReference>
<feature type="transmembrane region" description="Helical" evidence="7">
    <location>
        <begin position="338"/>
        <end position="358"/>
    </location>
</feature>
<feature type="transmembrane region" description="Helical" evidence="7">
    <location>
        <begin position="365"/>
        <end position="384"/>
    </location>
</feature>
<comment type="subcellular location">
    <subcellularLocation>
        <location evidence="1">Membrane</location>
        <topology evidence="1">Multi-pass membrane protein</topology>
    </subcellularLocation>
</comment>
<dbReference type="Gene3D" id="1.20.1250.20">
    <property type="entry name" value="MFS general substrate transporter like domains"/>
    <property type="match status" value="2"/>
</dbReference>
<accession>A0A177FG90</accession>
<dbReference type="Pfam" id="PF07690">
    <property type="entry name" value="MFS_1"/>
    <property type="match status" value="1"/>
</dbReference>
<proteinExistence type="predicted"/>
<evidence type="ECO:0000313" key="9">
    <source>
        <dbReference type="Proteomes" id="UP000077002"/>
    </source>
</evidence>
<evidence type="ECO:0000256" key="5">
    <source>
        <dbReference type="ARBA" id="ARBA00023136"/>
    </source>
</evidence>
<feature type="transmembrane region" description="Helical" evidence="7">
    <location>
        <begin position="109"/>
        <end position="131"/>
    </location>
</feature>
<dbReference type="FunFam" id="1.20.1250.20:FF:000057">
    <property type="entry name" value="MFS general substrate transporter"/>
    <property type="match status" value="1"/>
</dbReference>
<protein>
    <submittedName>
        <fullName evidence="8">Tho complex component</fullName>
    </submittedName>
</protein>
<evidence type="ECO:0000256" key="1">
    <source>
        <dbReference type="ARBA" id="ARBA00004141"/>
    </source>
</evidence>
<evidence type="ECO:0000256" key="2">
    <source>
        <dbReference type="ARBA" id="ARBA00022448"/>
    </source>
</evidence>